<accession>A0A270N1P6</accession>
<name>A0A270N1P6_STEMA</name>
<proteinExistence type="predicted"/>
<dbReference type="AlphaFoldDB" id="A0A270N1P6"/>
<dbReference type="RefSeq" id="WP_197703082.1">
    <property type="nucleotide sequence ID" value="NZ_NJGC01000066.1"/>
</dbReference>
<comment type="caution">
    <text evidence="1">The sequence shown here is derived from an EMBL/GenBank/DDBJ whole genome shotgun (WGS) entry which is preliminary data.</text>
</comment>
<evidence type="ECO:0000313" key="2">
    <source>
        <dbReference type="Proteomes" id="UP000216433"/>
    </source>
</evidence>
<sequence>PFAMPFNTIEDVVVMDENTLGVLDDNNFPFSVGRHLGSKQPDDNEFILIKLPKPLALGK</sequence>
<evidence type="ECO:0000313" key="1">
    <source>
        <dbReference type="EMBL" id="PAM66076.1"/>
    </source>
</evidence>
<dbReference type="Proteomes" id="UP000216433">
    <property type="component" value="Unassembled WGS sequence"/>
</dbReference>
<organism evidence="1 2">
    <name type="scientific">Stenotrophomonas maltophilia</name>
    <name type="common">Pseudomonas maltophilia</name>
    <name type="synonym">Xanthomonas maltophilia</name>
    <dbReference type="NCBI Taxonomy" id="40324"/>
    <lineage>
        <taxon>Bacteria</taxon>
        <taxon>Pseudomonadati</taxon>
        <taxon>Pseudomonadota</taxon>
        <taxon>Gammaproteobacteria</taxon>
        <taxon>Lysobacterales</taxon>
        <taxon>Lysobacteraceae</taxon>
        <taxon>Stenotrophomonas</taxon>
        <taxon>Stenotrophomonas maltophilia group</taxon>
    </lineage>
</organism>
<reference evidence="1 2" key="1">
    <citation type="submission" date="2017-06" db="EMBL/GenBank/DDBJ databases">
        <title>Genome sequencing and assembly of Stenotrophomonas maltophilia DF07.</title>
        <authorList>
            <person name="Iyer R."/>
        </authorList>
    </citation>
    <scope>NUCLEOTIDE SEQUENCE [LARGE SCALE GENOMIC DNA]</scope>
    <source>
        <strain evidence="1 2">DF07</strain>
    </source>
</reference>
<gene>
    <name evidence="1" type="ORF">CEK00_21240</name>
</gene>
<feature type="non-terminal residue" evidence="1">
    <location>
        <position position="1"/>
    </location>
</feature>
<protein>
    <submittedName>
        <fullName evidence="1">Uncharacterized protein</fullName>
    </submittedName>
</protein>
<dbReference type="EMBL" id="NJGC01000066">
    <property type="protein sequence ID" value="PAM66076.1"/>
    <property type="molecule type" value="Genomic_DNA"/>
</dbReference>